<dbReference type="Gene3D" id="1.10.3210.40">
    <property type="match status" value="1"/>
</dbReference>
<reference evidence="3 4" key="1">
    <citation type="submission" date="2020-12" db="EMBL/GenBank/DDBJ databases">
        <title>Genomic Analysis and Response surface optimization of nitrogen-fixing conditions for A. chroococcum strain HR1, Isolation from rhizosphere soil.</title>
        <authorList>
            <person name="Li J."/>
            <person name="Yang H."/>
            <person name="Liu H."/>
            <person name="Wang C."/>
            <person name="Tian Y."/>
            <person name="Lu X.Y."/>
        </authorList>
    </citation>
    <scope>NUCLEOTIDE SEQUENCE [LARGE SCALE GENOMIC DNA]</scope>
    <source>
        <strain evidence="3 4">HR1</strain>
        <plasmid evidence="3 4">unnamed1</plasmid>
    </source>
</reference>
<organism evidence="3 4">
    <name type="scientific">Azotobacter chroococcum</name>
    <dbReference type="NCBI Taxonomy" id="353"/>
    <lineage>
        <taxon>Bacteria</taxon>
        <taxon>Pseudomonadati</taxon>
        <taxon>Pseudomonadota</taxon>
        <taxon>Gammaproteobacteria</taxon>
        <taxon>Pseudomonadales</taxon>
        <taxon>Pseudomonadaceae</taxon>
        <taxon>Azotobacter</taxon>
    </lineage>
</organism>
<geneLocation type="plasmid" evidence="3 4">
    <name>unnamed1</name>
</geneLocation>
<evidence type="ECO:0000259" key="2">
    <source>
        <dbReference type="Pfam" id="PF07514"/>
    </source>
</evidence>
<sequence length="260" mass="28649">MLLTAIKRWLFGDNYASLFAEAPHPAERLIPPELRPYLENHNWRNLRYPPYQEGYPGKVTGEWLMRHYQGKLIDRIAGSIGLPKDEYQRYVEPILINFAELAHLLPASENHHHAGPGGLLRHSLEVANLTLDGCLTTAFDTAETPARRSTRRWRWNVAGVAAGLLHDAGKALTDLRATDFEGKLEGAPSRKPSTSGQGATSSTATSCTGMPSATKSTSRPRWPWCRPSYPPKPAPGFRAADGTSTMPCSMRLRATGTPPP</sequence>
<evidence type="ECO:0000256" key="1">
    <source>
        <dbReference type="SAM" id="MobiDB-lite"/>
    </source>
</evidence>
<gene>
    <name evidence="3" type="ORF">GKQ51_22160</name>
</gene>
<feature type="compositionally biased region" description="Low complexity" evidence="1">
    <location>
        <begin position="193"/>
        <end position="209"/>
    </location>
</feature>
<evidence type="ECO:0000313" key="4">
    <source>
        <dbReference type="Proteomes" id="UP000596192"/>
    </source>
</evidence>
<evidence type="ECO:0000313" key="3">
    <source>
        <dbReference type="EMBL" id="QQE91191.1"/>
    </source>
</evidence>
<accession>A0AAP9YI64</accession>
<dbReference type="Proteomes" id="UP000596192">
    <property type="component" value="Plasmid unnamed1"/>
</dbReference>
<feature type="domain" description="Uncharacterised" evidence="2">
    <location>
        <begin position="54"/>
        <end position="183"/>
    </location>
</feature>
<dbReference type="EMBL" id="CP066311">
    <property type="protein sequence ID" value="QQE91191.1"/>
    <property type="molecule type" value="Genomic_DNA"/>
</dbReference>
<name>A0AAP9YI64_9GAMM</name>
<protein>
    <submittedName>
        <fullName evidence="3">TraI domain-containing protein</fullName>
    </submittedName>
</protein>
<dbReference type="Pfam" id="PF07514">
    <property type="entry name" value="TraI_2"/>
    <property type="match status" value="1"/>
</dbReference>
<proteinExistence type="predicted"/>
<dbReference type="InterPro" id="IPR011119">
    <property type="entry name" value="Unchr_helicase_relaxase_TraI"/>
</dbReference>
<feature type="region of interest" description="Disordered" evidence="1">
    <location>
        <begin position="183"/>
        <end position="260"/>
    </location>
</feature>
<keyword evidence="3" id="KW-0614">Plasmid</keyword>
<dbReference type="AlphaFoldDB" id="A0AAP9YI64"/>